<dbReference type="Proteomes" id="UP000243975">
    <property type="component" value="Unassembled WGS sequence"/>
</dbReference>
<proteinExistence type="predicted"/>
<evidence type="ECO:0000313" key="2">
    <source>
        <dbReference type="EMBL" id="KVH97209.1"/>
    </source>
</evidence>
<gene>
    <name evidence="2" type="ORF">Ccrd_000700</name>
</gene>
<keyword evidence="3" id="KW-1185">Reference proteome</keyword>
<protein>
    <submittedName>
        <fullName evidence="2">Uncharacterized protein</fullName>
    </submittedName>
</protein>
<sequence length="105" mass="10837">MVMPPAGLSITDLPTSTCISTAYDLSSLFDPTLQPSSWSSMQQMQPGRSQFSGGTTTASPVNLAPSQGGGGSGDDSLEELGRFIAVPCSSGNMPLSPHGSLEEMR</sequence>
<comment type="caution">
    <text evidence="2">The sequence shown here is derived from an EMBL/GenBank/DDBJ whole genome shotgun (WGS) entry which is preliminary data.</text>
</comment>
<dbReference type="Gramene" id="KVH97209">
    <property type="protein sequence ID" value="KVH97209"/>
    <property type="gene ID" value="Ccrd_000700"/>
</dbReference>
<feature type="compositionally biased region" description="Low complexity" evidence="1">
    <location>
        <begin position="35"/>
        <end position="46"/>
    </location>
</feature>
<feature type="region of interest" description="Disordered" evidence="1">
    <location>
        <begin position="35"/>
        <end position="81"/>
    </location>
</feature>
<accession>A0A118JXI7</accession>
<dbReference type="AlphaFoldDB" id="A0A118JXI7"/>
<dbReference type="EMBL" id="LEKV01003849">
    <property type="protein sequence ID" value="KVH97209.1"/>
    <property type="molecule type" value="Genomic_DNA"/>
</dbReference>
<reference evidence="2 3" key="1">
    <citation type="journal article" date="2016" name="Sci. Rep.">
        <title>The genome sequence of the outbreeding globe artichoke constructed de novo incorporating a phase-aware low-pass sequencing strategy of F1 progeny.</title>
        <authorList>
            <person name="Scaglione D."/>
            <person name="Reyes-Chin-Wo S."/>
            <person name="Acquadro A."/>
            <person name="Froenicke L."/>
            <person name="Portis E."/>
            <person name="Beitel C."/>
            <person name="Tirone M."/>
            <person name="Mauro R."/>
            <person name="Lo Monaco A."/>
            <person name="Mauromicale G."/>
            <person name="Faccioli P."/>
            <person name="Cattivelli L."/>
            <person name="Rieseberg L."/>
            <person name="Michelmore R."/>
            <person name="Lanteri S."/>
        </authorList>
    </citation>
    <scope>NUCLEOTIDE SEQUENCE [LARGE SCALE GENOMIC DNA]</scope>
    <source>
        <strain evidence="2">2C</strain>
    </source>
</reference>
<organism evidence="2 3">
    <name type="scientific">Cynara cardunculus var. scolymus</name>
    <name type="common">Globe artichoke</name>
    <name type="synonym">Cynara scolymus</name>
    <dbReference type="NCBI Taxonomy" id="59895"/>
    <lineage>
        <taxon>Eukaryota</taxon>
        <taxon>Viridiplantae</taxon>
        <taxon>Streptophyta</taxon>
        <taxon>Embryophyta</taxon>
        <taxon>Tracheophyta</taxon>
        <taxon>Spermatophyta</taxon>
        <taxon>Magnoliopsida</taxon>
        <taxon>eudicotyledons</taxon>
        <taxon>Gunneridae</taxon>
        <taxon>Pentapetalae</taxon>
        <taxon>asterids</taxon>
        <taxon>campanulids</taxon>
        <taxon>Asterales</taxon>
        <taxon>Asteraceae</taxon>
        <taxon>Carduoideae</taxon>
        <taxon>Cardueae</taxon>
        <taxon>Carduinae</taxon>
        <taxon>Cynara</taxon>
    </lineage>
</organism>
<evidence type="ECO:0000256" key="1">
    <source>
        <dbReference type="SAM" id="MobiDB-lite"/>
    </source>
</evidence>
<evidence type="ECO:0000313" key="3">
    <source>
        <dbReference type="Proteomes" id="UP000243975"/>
    </source>
</evidence>
<name>A0A118JXI7_CYNCS</name>
<feature type="compositionally biased region" description="Polar residues" evidence="1">
    <location>
        <begin position="47"/>
        <end position="60"/>
    </location>
</feature>